<organism evidence="2 3">
    <name type="scientific">Rickenella mellea</name>
    <dbReference type="NCBI Taxonomy" id="50990"/>
    <lineage>
        <taxon>Eukaryota</taxon>
        <taxon>Fungi</taxon>
        <taxon>Dikarya</taxon>
        <taxon>Basidiomycota</taxon>
        <taxon>Agaricomycotina</taxon>
        <taxon>Agaricomycetes</taxon>
        <taxon>Hymenochaetales</taxon>
        <taxon>Rickenellaceae</taxon>
        <taxon>Rickenella</taxon>
    </lineage>
</organism>
<keyword evidence="3" id="KW-1185">Reference proteome</keyword>
<dbReference type="EMBL" id="ML170188">
    <property type="protein sequence ID" value="TDL20485.1"/>
    <property type="molecule type" value="Genomic_DNA"/>
</dbReference>
<protein>
    <submittedName>
        <fullName evidence="2">Uncharacterized protein</fullName>
    </submittedName>
</protein>
<reference evidence="2 3" key="1">
    <citation type="submission" date="2018-06" db="EMBL/GenBank/DDBJ databases">
        <title>A transcriptomic atlas of mushroom development highlights an independent origin of complex multicellularity.</title>
        <authorList>
            <consortium name="DOE Joint Genome Institute"/>
            <person name="Krizsan K."/>
            <person name="Almasi E."/>
            <person name="Merenyi Z."/>
            <person name="Sahu N."/>
            <person name="Viragh M."/>
            <person name="Koszo T."/>
            <person name="Mondo S."/>
            <person name="Kiss B."/>
            <person name="Balint B."/>
            <person name="Kues U."/>
            <person name="Barry K."/>
            <person name="Hegedus J.C."/>
            <person name="Henrissat B."/>
            <person name="Johnson J."/>
            <person name="Lipzen A."/>
            <person name="Ohm R."/>
            <person name="Nagy I."/>
            <person name="Pangilinan J."/>
            <person name="Yan J."/>
            <person name="Xiong Y."/>
            <person name="Grigoriev I.V."/>
            <person name="Hibbett D.S."/>
            <person name="Nagy L.G."/>
        </authorList>
    </citation>
    <scope>NUCLEOTIDE SEQUENCE [LARGE SCALE GENOMIC DNA]</scope>
    <source>
        <strain evidence="2 3">SZMC22713</strain>
    </source>
</reference>
<dbReference type="Proteomes" id="UP000294933">
    <property type="component" value="Unassembled WGS sequence"/>
</dbReference>
<sequence length="156" mass="17054">MNGRDRTSELRRECSARRIPMVRNAFRALLVPHLLSTLALTLVYSTKGSWANGRDIIVTTNTATEKESARGDERGIAYVEVEDGIAVRMRARIVSTRCSSRLLLIIVPTHSLEWENDTTTMTKTSARAIPVGNSEGCPPGGGLNYEGGRPNGTPQN</sequence>
<evidence type="ECO:0000256" key="1">
    <source>
        <dbReference type="SAM" id="MobiDB-lite"/>
    </source>
</evidence>
<evidence type="ECO:0000313" key="2">
    <source>
        <dbReference type="EMBL" id="TDL20485.1"/>
    </source>
</evidence>
<gene>
    <name evidence="2" type="ORF">BD410DRAFT_373476</name>
</gene>
<name>A0A4Y7PZ99_9AGAM</name>
<dbReference type="AlphaFoldDB" id="A0A4Y7PZ99"/>
<accession>A0A4Y7PZ99</accession>
<evidence type="ECO:0000313" key="3">
    <source>
        <dbReference type="Proteomes" id="UP000294933"/>
    </source>
</evidence>
<proteinExistence type="predicted"/>
<feature type="region of interest" description="Disordered" evidence="1">
    <location>
        <begin position="130"/>
        <end position="156"/>
    </location>
</feature>
<dbReference type="VEuPathDB" id="FungiDB:BD410DRAFT_373476"/>